<dbReference type="SUPFAM" id="SSF52283">
    <property type="entry name" value="Formate/glycerate dehydrogenase catalytic domain-like"/>
    <property type="match status" value="1"/>
</dbReference>
<gene>
    <name evidence="4" type="ORF">CLV30_103271</name>
</gene>
<evidence type="ECO:0000313" key="4">
    <source>
        <dbReference type="EMBL" id="PSL06116.1"/>
    </source>
</evidence>
<keyword evidence="2" id="KW-0520">NAD</keyword>
<evidence type="ECO:0000256" key="2">
    <source>
        <dbReference type="ARBA" id="ARBA00023027"/>
    </source>
</evidence>
<reference evidence="4 5" key="1">
    <citation type="submission" date="2018-03" db="EMBL/GenBank/DDBJ databases">
        <title>Genomic Encyclopedia of Archaeal and Bacterial Type Strains, Phase II (KMG-II): from individual species to whole genera.</title>
        <authorList>
            <person name="Goeker M."/>
        </authorList>
    </citation>
    <scope>NUCLEOTIDE SEQUENCE [LARGE SCALE GENOMIC DNA]</scope>
    <source>
        <strain evidence="4 5">DSM 45211</strain>
    </source>
</reference>
<dbReference type="PROSITE" id="PS00671">
    <property type="entry name" value="D_2_HYDROXYACID_DH_3"/>
    <property type="match status" value="1"/>
</dbReference>
<proteinExistence type="predicted"/>
<dbReference type="EMBL" id="PYGE01000003">
    <property type="protein sequence ID" value="PSL06116.1"/>
    <property type="molecule type" value="Genomic_DNA"/>
</dbReference>
<keyword evidence="1" id="KW-0560">Oxidoreductase</keyword>
<name>A0A2P8E9G2_9ACTN</name>
<dbReference type="Pfam" id="PF02826">
    <property type="entry name" value="2-Hacid_dh_C"/>
    <property type="match status" value="1"/>
</dbReference>
<dbReference type="PANTHER" id="PTHR43333:SF1">
    <property type="entry name" value="D-ISOMER SPECIFIC 2-HYDROXYACID DEHYDROGENASE NAD-BINDING DOMAIN-CONTAINING PROTEIN"/>
    <property type="match status" value="1"/>
</dbReference>
<dbReference type="InterPro" id="IPR036291">
    <property type="entry name" value="NAD(P)-bd_dom_sf"/>
</dbReference>
<dbReference type="GO" id="GO:0051287">
    <property type="term" value="F:NAD binding"/>
    <property type="evidence" value="ECO:0007669"/>
    <property type="project" value="InterPro"/>
</dbReference>
<sequence>MSGPDDGIDGTGAAGPAGTALRVHVGPKAPEPLVEAVRGAGAAIVPADEAEALVWFGGPADELRTYLHPGVRWVQLPSAGVESYLAAGVLTGDRVFTSAAGCYAHSVAEHTLAMMLAAARRLPELARARTWTSPEPVSLRGARVVIVGAGGIGQALIALLGPFDADIVAITRSGRAVPGARVCTTPDRLHDVLADADFVVVAAPSTARTSALVGARELALMPSTAWLVNVARGTLVDTDAVVAALRSGEIGGAALDVTDPEPLPDGHPLWSERRALITPHSANPLSLRLPRLAERVGHNTARFARGEPLEGVVDPSAGY</sequence>
<dbReference type="Proteomes" id="UP000243528">
    <property type="component" value="Unassembled WGS sequence"/>
</dbReference>
<evidence type="ECO:0000256" key="1">
    <source>
        <dbReference type="ARBA" id="ARBA00023002"/>
    </source>
</evidence>
<protein>
    <submittedName>
        <fullName evidence="4">Phosphoglycerate dehydrogenase-like enzyme</fullName>
    </submittedName>
</protein>
<dbReference type="SUPFAM" id="SSF51735">
    <property type="entry name" value="NAD(P)-binding Rossmann-fold domains"/>
    <property type="match status" value="1"/>
</dbReference>
<feature type="domain" description="D-isomer specific 2-hydroxyacid dehydrogenase NAD-binding" evidence="3">
    <location>
        <begin position="112"/>
        <end position="282"/>
    </location>
</feature>
<accession>A0A2P8E9G2</accession>
<dbReference type="AlphaFoldDB" id="A0A2P8E9G2"/>
<dbReference type="PANTHER" id="PTHR43333">
    <property type="entry name" value="2-HACID_DH_C DOMAIN-CONTAINING PROTEIN"/>
    <property type="match status" value="1"/>
</dbReference>
<dbReference type="Gene3D" id="3.40.50.720">
    <property type="entry name" value="NAD(P)-binding Rossmann-like Domain"/>
    <property type="match status" value="2"/>
</dbReference>
<dbReference type="InterPro" id="IPR006140">
    <property type="entry name" value="D-isomer_DH_NAD-bd"/>
</dbReference>
<dbReference type="GO" id="GO:0016616">
    <property type="term" value="F:oxidoreductase activity, acting on the CH-OH group of donors, NAD or NADP as acceptor"/>
    <property type="evidence" value="ECO:0007669"/>
    <property type="project" value="UniProtKB-ARBA"/>
</dbReference>
<organism evidence="4 5">
    <name type="scientific">Haloactinopolyspora alba</name>
    <dbReference type="NCBI Taxonomy" id="648780"/>
    <lineage>
        <taxon>Bacteria</taxon>
        <taxon>Bacillati</taxon>
        <taxon>Actinomycetota</taxon>
        <taxon>Actinomycetes</taxon>
        <taxon>Jiangellales</taxon>
        <taxon>Jiangellaceae</taxon>
        <taxon>Haloactinopolyspora</taxon>
    </lineage>
</organism>
<evidence type="ECO:0000259" key="3">
    <source>
        <dbReference type="Pfam" id="PF02826"/>
    </source>
</evidence>
<dbReference type="InterPro" id="IPR029753">
    <property type="entry name" value="D-isomer_DH_CS"/>
</dbReference>
<keyword evidence="5" id="KW-1185">Reference proteome</keyword>
<comment type="caution">
    <text evidence="4">The sequence shown here is derived from an EMBL/GenBank/DDBJ whole genome shotgun (WGS) entry which is preliminary data.</text>
</comment>
<evidence type="ECO:0000313" key="5">
    <source>
        <dbReference type="Proteomes" id="UP000243528"/>
    </source>
</evidence>
<dbReference type="CDD" id="cd12159">
    <property type="entry name" value="2-Hacid_dh_2"/>
    <property type="match status" value="1"/>
</dbReference>